<keyword evidence="1" id="KW-0472">Membrane</keyword>
<organism evidence="3 4">
    <name type="scientific">Sagittula salina</name>
    <dbReference type="NCBI Taxonomy" id="2820268"/>
    <lineage>
        <taxon>Bacteria</taxon>
        <taxon>Pseudomonadati</taxon>
        <taxon>Pseudomonadota</taxon>
        <taxon>Alphaproteobacteria</taxon>
        <taxon>Rhodobacterales</taxon>
        <taxon>Roseobacteraceae</taxon>
        <taxon>Sagittula</taxon>
    </lineage>
</organism>
<dbReference type="Proteomes" id="UP000675940">
    <property type="component" value="Unassembled WGS sequence"/>
</dbReference>
<feature type="transmembrane region" description="Helical" evidence="1">
    <location>
        <begin position="21"/>
        <end position="42"/>
    </location>
</feature>
<keyword evidence="1" id="KW-0812">Transmembrane</keyword>
<keyword evidence="4" id="KW-1185">Reference proteome</keyword>
<protein>
    <submittedName>
        <fullName evidence="3">N-acetyltransferase</fullName>
    </submittedName>
</protein>
<dbReference type="GO" id="GO:0016747">
    <property type="term" value="F:acyltransferase activity, transferring groups other than amino-acyl groups"/>
    <property type="evidence" value="ECO:0007669"/>
    <property type="project" value="InterPro"/>
</dbReference>
<accession>A0A940MNL7</accession>
<dbReference type="CDD" id="cd04301">
    <property type="entry name" value="NAT_SF"/>
    <property type="match status" value="1"/>
</dbReference>
<keyword evidence="1" id="KW-1133">Transmembrane helix</keyword>
<reference evidence="3" key="1">
    <citation type="submission" date="2021-03" db="EMBL/GenBank/DDBJ databases">
        <title>Sagittula salina sp. nov. strain M10.9X isolated from the marine waste.</title>
        <authorList>
            <person name="Satari L."/>
            <person name="Molina-Menor E."/>
            <person name="Vidal-Verdu A."/>
            <person name="Pascual J."/>
            <person name="Pereto J."/>
            <person name="Porcar M."/>
        </authorList>
    </citation>
    <scope>NUCLEOTIDE SEQUENCE</scope>
    <source>
        <strain evidence="3">M10.9X</strain>
    </source>
</reference>
<dbReference type="EMBL" id="JAGISH010000001">
    <property type="protein sequence ID" value="MBP0481302.1"/>
    <property type="molecule type" value="Genomic_DNA"/>
</dbReference>
<dbReference type="PROSITE" id="PS51186">
    <property type="entry name" value="GNAT"/>
    <property type="match status" value="1"/>
</dbReference>
<gene>
    <name evidence="3" type="ORF">J5474_02200</name>
</gene>
<feature type="domain" description="N-acetyltransferase" evidence="2">
    <location>
        <begin position="50"/>
        <end position="194"/>
    </location>
</feature>
<dbReference type="Pfam" id="PF00583">
    <property type="entry name" value="Acetyltransf_1"/>
    <property type="match status" value="1"/>
</dbReference>
<evidence type="ECO:0000256" key="1">
    <source>
        <dbReference type="SAM" id="Phobius"/>
    </source>
</evidence>
<dbReference type="Gene3D" id="3.40.630.30">
    <property type="match status" value="1"/>
</dbReference>
<dbReference type="InterPro" id="IPR016181">
    <property type="entry name" value="Acyl_CoA_acyltransferase"/>
</dbReference>
<sequence length="233" mass="25766">MSPRCRCLQAVCPSDRRKARRVHGVTACVLAEVACIAIIWLYGRKPGRVYTTAQEKPEDWWEVEALYDLCFAPGRTLLSSYRLREDVPPVAPLCRVARDSTNTLVAAIRYWPVRVGGSRVLLLGPVAVHPVTQGAGLGGLLIRETLHAAGELGYERVLLVGDPPYYNRFGFFHLAGVEMPPPTNPDRVQGLELIPGAWDGVHGEVEKVTMTEEAVDTFVEERNESWEDGATEA</sequence>
<evidence type="ECO:0000313" key="4">
    <source>
        <dbReference type="Proteomes" id="UP000675940"/>
    </source>
</evidence>
<comment type="caution">
    <text evidence="3">The sequence shown here is derived from an EMBL/GenBank/DDBJ whole genome shotgun (WGS) entry which is preliminary data.</text>
</comment>
<dbReference type="SUPFAM" id="SSF55729">
    <property type="entry name" value="Acyl-CoA N-acyltransferases (Nat)"/>
    <property type="match status" value="1"/>
</dbReference>
<name>A0A940MNL7_9RHOB</name>
<dbReference type="InterPro" id="IPR000182">
    <property type="entry name" value="GNAT_dom"/>
</dbReference>
<evidence type="ECO:0000259" key="2">
    <source>
        <dbReference type="PROSITE" id="PS51186"/>
    </source>
</evidence>
<dbReference type="AlphaFoldDB" id="A0A940MNL7"/>
<proteinExistence type="predicted"/>
<evidence type="ECO:0000313" key="3">
    <source>
        <dbReference type="EMBL" id="MBP0481302.1"/>
    </source>
</evidence>